<accession>A0AAU0MZ27</accession>
<dbReference type="InterPro" id="IPR010916">
    <property type="entry name" value="TonB_box_CS"/>
</dbReference>
<dbReference type="InterPro" id="IPR039426">
    <property type="entry name" value="TonB-dep_rcpt-like"/>
</dbReference>
<evidence type="ECO:0000256" key="7">
    <source>
        <dbReference type="ARBA" id="ARBA00023065"/>
    </source>
</evidence>
<evidence type="ECO:0000256" key="5">
    <source>
        <dbReference type="ARBA" id="ARBA00022692"/>
    </source>
</evidence>
<evidence type="ECO:0000256" key="1">
    <source>
        <dbReference type="ARBA" id="ARBA00004571"/>
    </source>
</evidence>
<keyword evidence="6" id="KW-0408">Iron</keyword>
<keyword evidence="7" id="KW-0406">Ion transport</keyword>
<evidence type="ECO:0000256" key="2">
    <source>
        <dbReference type="ARBA" id="ARBA00022448"/>
    </source>
</evidence>
<evidence type="ECO:0000256" key="6">
    <source>
        <dbReference type="ARBA" id="ARBA00023004"/>
    </source>
</evidence>
<reference evidence="17 18" key="1">
    <citation type="submission" date="2023-10" db="EMBL/GenBank/DDBJ databases">
        <title>Description of Microbulbifer bruguierae sp. nov., isolated from the sediments of mangrove plant Bruguiera sexangula and comparative genomic analyses of the genus Microbulbifer.</title>
        <authorList>
            <person name="Long M."/>
        </authorList>
    </citation>
    <scope>NUCLEOTIDE SEQUENCE [LARGE SCALE GENOMIC DNA]</scope>
    <source>
        <strain evidence="17 18">SPO729</strain>
    </source>
</reference>
<dbReference type="RefSeq" id="WP_318953631.1">
    <property type="nucleotide sequence ID" value="NZ_CP137555.1"/>
</dbReference>
<evidence type="ECO:0000259" key="16">
    <source>
        <dbReference type="Pfam" id="PF07715"/>
    </source>
</evidence>
<comment type="subcellular location">
    <subcellularLocation>
        <location evidence="1 11">Cell outer membrane</location>
        <topology evidence="1 11">Multi-pass membrane protein</topology>
    </subcellularLocation>
</comment>
<dbReference type="EMBL" id="CP137555">
    <property type="protein sequence ID" value="WOX05157.1"/>
    <property type="molecule type" value="Genomic_DNA"/>
</dbReference>
<dbReference type="SUPFAM" id="SSF56935">
    <property type="entry name" value="Porins"/>
    <property type="match status" value="1"/>
</dbReference>
<feature type="signal peptide" evidence="14">
    <location>
        <begin position="1"/>
        <end position="27"/>
    </location>
</feature>
<dbReference type="AlphaFoldDB" id="A0AAU0MZ27"/>
<name>A0AAU0MZ27_9GAMM</name>
<keyword evidence="14" id="KW-0732">Signal</keyword>
<evidence type="ECO:0000256" key="11">
    <source>
        <dbReference type="PROSITE-ProRule" id="PRU01360"/>
    </source>
</evidence>
<gene>
    <name evidence="17" type="ORF">R5R33_15635</name>
</gene>
<keyword evidence="2 11" id="KW-0813">Transport</keyword>
<dbReference type="Gene3D" id="2.40.170.20">
    <property type="entry name" value="TonB-dependent receptor, beta-barrel domain"/>
    <property type="match status" value="2"/>
</dbReference>
<proteinExistence type="inferred from homology"/>
<keyword evidence="10 11" id="KW-0998">Cell outer membrane</keyword>
<keyword evidence="3 11" id="KW-1134">Transmembrane beta strand</keyword>
<sequence>MIQSQLNTKRTILSSLIFTLIHMPALAQSTADGDERDSNGRVLETVTVTAQKREQSLQDVPLSVSAMTGETIQEAGIERFEDFSAYIPNMSVTKSSISDKINIRGMQSGEQAGFEQSVGTFVNGIYRGRSAQSRFAFVDVERVEVLRGPQSILFGKNTVAGALNITSARPTEDFTAKLSAGYTPEFEQTELEGVVSGELTDGVRGRLVLLSREMDKGWVHNNFYDTNDPRSDEMMGRATVEWDVSDSTVITAIAESADFEMGAFPHATMEAGPLAALGAIESSDVTSMGNTNPVLDFGSTQKMTGSHNEFTLMSTTEFDNSTLNIVAGHSAYDYERYLDADYSPLDGLRFDDTEDFSQNSLEVRFSSSIGDKFEYMTGLYWQKQDMTVDGLSLFNIPVLQQVLYGGCAAGVGAMGGDLSSIYVAGNAVATGVGVIGLGGPAGLVNACGTAAAFDGVPDGVGRYARLDQQTDTLGAFAQGTWNITDSFRTTLGLRFTSEEKSAYKATYAVDFAERNTTPTEMAWVNAVASGVGEFASHTFTPDDPGMTRKEDSPTWSVNVQYDLNDSVMTYATVSTGFKAGGFNSFYMRSPTRNNGAFSEDVSFEEEKATSFEIGLKSTLLGGAAELNVAAFQTRFEDLQAAIFSGNTTFEVQNAAEATSQGIEIDGRWLVTENLTLSGALGLLDFSYDKFPNQACTSPQFLSEREALYQAAGAAGDIAGQLGAALGYNNALCAAAGTNDLSGRGASNAPDTTASFAANHYLALGDYELKSNLAVNYYSDTYRSDDLDPISLEQGKAFLNAGLILMPTDGDWQLSLTGKNLTDRDHFNYINDVPLFAGAYNYMPLAGRSWTVKFAYTLGN</sequence>
<protein>
    <submittedName>
        <fullName evidence="17">TonB-dependent receptor</fullName>
    </submittedName>
</protein>
<feature type="domain" description="TonB-dependent receptor plug" evidence="16">
    <location>
        <begin position="57"/>
        <end position="162"/>
    </location>
</feature>
<dbReference type="PROSITE" id="PS00430">
    <property type="entry name" value="TONB_DEPENDENT_REC_1"/>
    <property type="match status" value="1"/>
</dbReference>
<evidence type="ECO:0000256" key="13">
    <source>
        <dbReference type="RuleBase" id="RU003357"/>
    </source>
</evidence>
<feature type="short sequence motif" description="TonB box" evidence="12">
    <location>
        <begin position="45"/>
        <end position="51"/>
    </location>
</feature>
<dbReference type="Pfam" id="PF00593">
    <property type="entry name" value="TonB_dep_Rec_b-barrel"/>
    <property type="match status" value="1"/>
</dbReference>
<evidence type="ECO:0000256" key="9">
    <source>
        <dbReference type="ARBA" id="ARBA00023136"/>
    </source>
</evidence>
<evidence type="ECO:0000259" key="15">
    <source>
        <dbReference type="Pfam" id="PF00593"/>
    </source>
</evidence>
<evidence type="ECO:0000256" key="8">
    <source>
        <dbReference type="ARBA" id="ARBA00023077"/>
    </source>
</evidence>
<comment type="similarity">
    <text evidence="11 13">Belongs to the TonB-dependent receptor family.</text>
</comment>
<evidence type="ECO:0000256" key="10">
    <source>
        <dbReference type="ARBA" id="ARBA00023237"/>
    </source>
</evidence>
<keyword evidence="8 12" id="KW-0798">TonB box</keyword>
<evidence type="ECO:0000313" key="17">
    <source>
        <dbReference type="EMBL" id="WOX05157.1"/>
    </source>
</evidence>
<feature type="domain" description="TonB-dependent receptor-like beta-barrel" evidence="15">
    <location>
        <begin position="330"/>
        <end position="820"/>
    </location>
</feature>
<dbReference type="Proteomes" id="UP001302477">
    <property type="component" value="Chromosome"/>
</dbReference>
<keyword evidence="4" id="KW-0410">Iron transport</keyword>
<keyword evidence="18" id="KW-1185">Reference proteome</keyword>
<dbReference type="GO" id="GO:0006826">
    <property type="term" value="P:iron ion transport"/>
    <property type="evidence" value="ECO:0007669"/>
    <property type="project" value="UniProtKB-KW"/>
</dbReference>
<organism evidence="17 18">
    <name type="scientific">Microbulbifer pacificus</name>
    <dbReference type="NCBI Taxonomy" id="407164"/>
    <lineage>
        <taxon>Bacteria</taxon>
        <taxon>Pseudomonadati</taxon>
        <taxon>Pseudomonadota</taxon>
        <taxon>Gammaproteobacteria</taxon>
        <taxon>Cellvibrionales</taxon>
        <taxon>Microbulbiferaceae</taxon>
        <taxon>Microbulbifer</taxon>
    </lineage>
</organism>
<dbReference type="KEGG" id="mpaf:R5R33_15635"/>
<evidence type="ECO:0000313" key="18">
    <source>
        <dbReference type="Proteomes" id="UP001302477"/>
    </source>
</evidence>
<evidence type="ECO:0000256" key="14">
    <source>
        <dbReference type="SAM" id="SignalP"/>
    </source>
</evidence>
<dbReference type="InterPro" id="IPR000531">
    <property type="entry name" value="Beta-barrel_TonB"/>
</dbReference>
<evidence type="ECO:0000256" key="3">
    <source>
        <dbReference type="ARBA" id="ARBA00022452"/>
    </source>
</evidence>
<keyword evidence="9 11" id="KW-0472">Membrane</keyword>
<evidence type="ECO:0000256" key="12">
    <source>
        <dbReference type="PROSITE-ProRule" id="PRU10143"/>
    </source>
</evidence>
<feature type="chain" id="PRO_5043355937" evidence="14">
    <location>
        <begin position="28"/>
        <end position="859"/>
    </location>
</feature>
<dbReference type="PANTHER" id="PTHR32552:SF81">
    <property type="entry name" value="TONB-DEPENDENT OUTER MEMBRANE RECEPTOR"/>
    <property type="match status" value="1"/>
</dbReference>
<dbReference type="PANTHER" id="PTHR32552">
    <property type="entry name" value="FERRICHROME IRON RECEPTOR-RELATED"/>
    <property type="match status" value="1"/>
</dbReference>
<dbReference type="Pfam" id="PF07715">
    <property type="entry name" value="Plug"/>
    <property type="match status" value="1"/>
</dbReference>
<dbReference type="InterPro" id="IPR012910">
    <property type="entry name" value="Plug_dom"/>
</dbReference>
<keyword evidence="17" id="KW-0675">Receptor</keyword>
<evidence type="ECO:0000256" key="4">
    <source>
        <dbReference type="ARBA" id="ARBA00022496"/>
    </source>
</evidence>
<dbReference type="InterPro" id="IPR036942">
    <property type="entry name" value="Beta-barrel_TonB_sf"/>
</dbReference>
<dbReference type="PROSITE" id="PS52016">
    <property type="entry name" value="TONB_DEPENDENT_REC_3"/>
    <property type="match status" value="1"/>
</dbReference>
<dbReference type="GO" id="GO:0009279">
    <property type="term" value="C:cell outer membrane"/>
    <property type="evidence" value="ECO:0007669"/>
    <property type="project" value="UniProtKB-SubCell"/>
</dbReference>
<keyword evidence="5 11" id="KW-0812">Transmembrane</keyword>